<evidence type="ECO:0000256" key="2">
    <source>
        <dbReference type="ARBA" id="ARBA00022676"/>
    </source>
</evidence>
<feature type="domain" description="Glycosyltransferase 2-like" evidence="9">
    <location>
        <begin position="240"/>
        <end position="449"/>
    </location>
</feature>
<feature type="transmembrane region" description="Helical" evidence="8">
    <location>
        <begin position="107"/>
        <end position="128"/>
    </location>
</feature>
<evidence type="ECO:0000256" key="4">
    <source>
        <dbReference type="ARBA" id="ARBA00022692"/>
    </source>
</evidence>
<keyword evidence="2" id="KW-0328">Glycosyltransferase</keyword>
<keyword evidence="3" id="KW-0808">Transferase</keyword>
<feature type="transmembrane region" description="Helical" evidence="8">
    <location>
        <begin position="549"/>
        <end position="573"/>
    </location>
</feature>
<feature type="transmembrane region" description="Helical" evidence="8">
    <location>
        <begin position="76"/>
        <end position="95"/>
    </location>
</feature>
<dbReference type="RefSeq" id="WP_120950585.1">
    <property type="nucleotide sequence ID" value="NZ_RBIR01000001.1"/>
</dbReference>
<evidence type="ECO:0000256" key="8">
    <source>
        <dbReference type="SAM" id="Phobius"/>
    </source>
</evidence>
<dbReference type="SUPFAM" id="SSF53448">
    <property type="entry name" value="Nucleotide-diphospho-sugar transferases"/>
    <property type="match status" value="1"/>
</dbReference>
<evidence type="ECO:0000256" key="3">
    <source>
        <dbReference type="ARBA" id="ARBA00022679"/>
    </source>
</evidence>
<evidence type="ECO:0000256" key="6">
    <source>
        <dbReference type="ARBA" id="ARBA00023136"/>
    </source>
</evidence>
<feature type="region of interest" description="Disordered" evidence="7">
    <location>
        <begin position="1"/>
        <end position="36"/>
    </location>
</feature>
<evidence type="ECO:0000259" key="9">
    <source>
        <dbReference type="Pfam" id="PF13632"/>
    </source>
</evidence>
<dbReference type="EMBL" id="RBIR01000001">
    <property type="protein sequence ID" value="RKR30544.1"/>
    <property type="molecule type" value="Genomic_DNA"/>
</dbReference>
<dbReference type="AlphaFoldDB" id="A0A495FMS7"/>
<dbReference type="Pfam" id="PF13632">
    <property type="entry name" value="Glyco_trans_2_3"/>
    <property type="match status" value="1"/>
</dbReference>
<evidence type="ECO:0000313" key="10">
    <source>
        <dbReference type="EMBL" id="RKR30544.1"/>
    </source>
</evidence>
<evidence type="ECO:0000256" key="7">
    <source>
        <dbReference type="SAM" id="MobiDB-lite"/>
    </source>
</evidence>
<evidence type="ECO:0000256" key="5">
    <source>
        <dbReference type="ARBA" id="ARBA00022989"/>
    </source>
</evidence>
<keyword evidence="5 8" id="KW-1133">Transmembrane helix</keyword>
<comment type="subcellular location">
    <subcellularLocation>
        <location evidence="1">Membrane</location>
        <topology evidence="1">Multi-pass membrane protein</topology>
    </subcellularLocation>
</comment>
<dbReference type="Proteomes" id="UP000276055">
    <property type="component" value="Unassembled WGS sequence"/>
</dbReference>
<feature type="transmembrane region" description="Helical" evidence="8">
    <location>
        <begin position="523"/>
        <end position="543"/>
    </location>
</feature>
<keyword evidence="4 8" id="KW-0812">Transmembrane</keyword>
<sequence length="624" mass="68910">MTAKTAAALVQPQPPGSDTNRVSPKAPRRKHSGAVATSTIVTSTPHGPLLSGPRAPRLADNKELYVPVLAAGRRKLIAALTLGWCVAFAAFWFWWLEPEHNVGWPGLVLNSVLLFYLSYLPSYFLIAVNRLRQIDPALPIPDVRVAFVVTKAPSEPWDVAQKTLLAMLDQEFPRPYDVWLCDEDPAPEVLQWCSDLGVRVSTRRGIADYHQQQWPRRTMCKEGNLAYFYDTTGYQEYDVVAQLDCDHVPAKNYLAEMVRPFADPSVGYVAAPSICDTNAATSWSARGRVHKEGTFHGPFQAGHVGGLAPLCIGSHYAVRTAALKDIGGIGPELAEDFSTSFLLNSAGWQGAFAHDAEAHGDGPHTFAAKAVQEYQWSRSLVVLLLETLPRHLHRFPWRLRLRFIFALSYYPLLALTTIAGLTLPAVAAVTGVPWVNVSYIEFLVRWAFISVWLVLITVLVRRWGLLRPREAPVISWENWLYTLARWPFIARGVLAAVRQKIRPRAVEFKVTPKTRGSFERLDFRLLTPYYGISVVLSAAALTGETLTAAYGYVFLCLLAALSYAVVALAVPLLHASESAAAAKAPFTSAIRATVAVPLAITAAVWIPLLVAIAQFPPFIRPFLI</sequence>
<proteinExistence type="predicted"/>
<dbReference type="PANTHER" id="PTHR43867:SF2">
    <property type="entry name" value="CELLULOSE SYNTHASE CATALYTIC SUBUNIT A [UDP-FORMING]"/>
    <property type="match status" value="1"/>
</dbReference>
<dbReference type="Gene3D" id="3.90.550.10">
    <property type="entry name" value="Spore Coat Polysaccharide Biosynthesis Protein SpsA, Chain A"/>
    <property type="match status" value="1"/>
</dbReference>
<feature type="transmembrane region" description="Helical" evidence="8">
    <location>
        <begin position="403"/>
        <end position="430"/>
    </location>
</feature>
<protein>
    <submittedName>
        <fullName evidence="10">Cellulose synthase (UDP-forming)</fullName>
    </submittedName>
</protein>
<reference evidence="10 11" key="1">
    <citation type="submission" date="2018-10" db="EMBL/GenBank/DDBJ databases">
        <title>Genomic Encyclopedia of Type Strains, Phase IV (KMG-IV): sequencing the most valuable type-strain genomes for metagenomic binning, comparative biology and taxonomic classification.</title>
        <authorList>
            <person name="Goeker M."/>
        </authorList>
    </citation>
    <scope>NUCLEOTIDE SEQUENCE [LARGE SCALE GENOMIC DNA]</scope>
    <source>
        <strain evidence="10 11">DSM 25586</strain>
    </source>
</reference>
<evidence type="ECO:0000256" key="1">
    <source>
        <dbReference type="ARBA" id="ARBA00004141"/>
    </source>
</evidence>
<gene>
    <name evidence="10" type="ORF">C8D78_0869</name>
</gene>
<dbReference type="GO" id="GO:0005886">
    <property type="term" value="C:plasma membrane"/>
    <property type="evidence" value="ECO:0007669"/>
    <property type="project" value="TreeGrafter"/>
</dbReference>
<dbReference type="InterPro" id="IPR001173">
    <property type="entry name" value="Glyco_trans_2-like"/>
</dbReference>
<keyword evidence="6 8" id="KW-0472">Membrane</keyword>
<organism evidence="10 11">
    <name type="scientific">Arthrobacter oryzae</name>
    <dbReference type="NCBI Taxonomy" id="409290"/>
    <lineage>
        <taxon>Bacteria</taxon>
        <taxon>Bacillati</taxon>
        <taxon>Actinomycetota</taxon>
        <taxon>Actinomycetes</taxon>
        <taxon>Micrococcales</taxon>
        <taxon>Micrococcaceae</taxon>
        <taxon>Arthrobacter</taxon>
    </lineage>
</organism>
<dbReference type="GO" id="GO:0016758">
    <property type="term" value="F:hexosyltransferase activity"/>
    <property type="evidence" value="ECO:0007669"/>
    <property type="project" value="TreeGrafter"/>
</dbReference>
<dbReference type="InterPro" id="IPR050321">
    <property type="entry name" value="Glycosyltr_2/OpgH_subfam"/>
</dbReference>
<accession>A0A495FMS7</accession>
<feature type="transmembrane region" description="Helical" evidence="8">
    <location>
        <begin position="594"/>
        <end position="615"/>
    </location>
</feature>
<name>A0A495FMS7_9MICC</name>
<dbReference type="PANTHER" id="PTHR43867">
    <property type="entry name" value="CELLULOSE SYNTHASE CATALYTIC SUBUNIT A [UDP-FORMING]"/>
    <property type="match status" value="1"/>
</dbReference>
<dbReference type="OrthoDB" id="9806824at2"/>
<feature type="transmembrane region" description="Helical" evidence="8">
    <location>
        <begin position="442"/>
        <end position="460"/>
    </location>
</feature>
<dbReference type="InterPro" id="IPR029044">
    <property type="entry name" value="Nucleotide-diphossugar_trans"/>
</dbReference>
<evidence type="ECO:0000313" key="11">
    <source>
        <dbReference type="Proteomes" id="UP000276055"/>
    </source>
</evidence>
<comment type="caution">
    <text evidence="10">The sequence shown here is derived from an EMBL/GenBank/DDBJ whole genome shotgun (WGS) entry which is preliminary data.</text>
</comment>